<dbReference type="Proteomes" id="UP000239757">
    <property type="component" value="Unassembled WGS sequence"/>
</dbReference>
<comment type="domain">
    <text evidence="5">The nitrogen atoms of the two glycine residues in the GGXR motif define the oxyanion hole, and stabilize the oxyanion that forms during the nucleophilic attack by the catalytic serine during substrate cleavage.</text>
</comment>
<keyword evidence="4 5" id="KW-0378">Hydrolase</keyword>
<dbReference type="PANTHER" id="PTHR32176:SF109">
    <property type="entry name" value="PATATIN-LIKE PROTEIN 2"/>
    <property type="match status" value="1"/>
</dbReference>
<evidence type="ECO:0000256" key="5">
    <source>
        <dbReference type="RuleBase" id="RU361262"/>
    </source>
</evidence>
<evidence type="ECO:0000313" key="8">
    <source>
        <dbReference type="Proteomes" id="UP000239757"/>
    </source>
</evidence>
<dbReference type="AlphaFoldDB" id="A0A2P5Y943"/>
<comment type="caution">
    <text evidence="4">Lacks conserved residue(s) required for the propagation of feature annotation.</text>
</comment>
<comment type="similarity">
    <text evidence="1 5">Belongs to the patatin family.</text>
</comment>
<dbReference type="OrthoDB" id="995032at2759"/>
<dbReference type="GO" id="GO:0004620">
    <property type="term" value="F:phospholipase activity"/>
    <property type="evidence" value="ECO:0007669"/>
    <property type="project" value="TreeGrafter"/>
</dbReference>
<reference evidence="7 8" key="1">
    <citation type="submission" date="2015-01" db="EMBL/GenBank/DDBJ databases">
        <title>Genome of allotetraploid Gossypium barbadense reveals genomic plasticity and fiber elongation in cotton evolution.</title>
        <authorList>
            <person name="Chen X."/>
            <person name="Liu X."/>
            <person name="Zhao B."/>
            <person name="Zheng H."/>
            <person name="Hu Y."/>
            <person name="Lu G."/>
            <person name="Yang C."/>
            <person name="Chen J."/>
            <person name="Shan C."/>
            <person name="Zhang L."/>
            <person name="Zhou Y."/>
            <person name="Wang L."/>
            <person name="Guo W."/>
            <person name="Bai Y."/>
            <person name="Ruan J."/>
            <person name="Shangguan X."/>
            <person name="Mao Y."/>
            <person name="Jiang J."/>
            <person name="Zhu Y."/>
            <person name="Lei J."/>
            <person name="Kang H."/>
            <person name="Chen S."/>
            <person name="He X."/>
            <person name="Wang R."/>
            <person name="Wang Y."/>
            <person name="Chen J."/>
            <person name="Wang L."/>
            <person name="Yu S."/>
            <person name="Wang B."/>
            <person name="Wei J."/>
            <person name="Song S."/>
            <person name="Lu X."/>
            <person name="Gao Z."/>
            <person name="Gu W."/>
            <person name="Deng X."/>
            <person name="Ma D."/>
            <person name="Wang S."/>
            <person name="Liang W."/>
            <person name="Fang L."/>
            <person name="Cai C."/>
            <person name="Zhu X."/>
            <person name="Zhou B."/>
            <person name="Zhang Y."/>
            <person name="Chen Z."/>
            <person name="Xu S."/>
            <person name="Zhu R."/>
            <person name="Wang S."/>
            <person name="Zhang T."/>
            <person name="Zhao G."/>
        </authorList>
    </citation>
    <scope>NUCLEOTIDE SEQUENCE [LARGE SCALE GENOMIC DNA]</scope>
    <source>
        <strain evidence="8">cv. Xinhai21</strain>
        <tissue evidence="7">Leaf</tissue>
    </source>
</reference>
<evidence type="ECO:0000313" key="7">
    <source>
        <dbReference type="EMBL" id="PPS12105.1"/>
    </source>
</evidence>
<sequence>MEGVKEQLPAPIYRNLTTVLSIDGGGIRGIIPGIILGFLESELQKLDGEDARLADYFDVIAGTSTGGLVTAMLTCPNDKNRPLFAAKDIKDFYLTNCPKIFPQPGCPLFSQTTKVLKALSGPRYDGKYLHYIIKKKLEGKRLNETLTNVVIPTFDIKLLQPVIFSSFQVKKNPTLNALLSDICIATSAAPTYLPAHYFKTIVFKRKKRENNLIDGGVAANNPVCIDKEERENNVIDGGVAANNPVCIDEEEREYNLIDGCVAANNPNNVIDGGVAANNPVCIDEEEREYNLIDGCVAANNPVCMDKEARENNLIDGGVAAYNPVCIEKEEREYNLIDGGVAANNPTLLAMGEVSRDIIDKNVDLGTQENKNDNSKRCTEAIDYSKYLVISLGTGSSSEAKTTTKYSAKQAAEWGMLGWLTSGGSTPLVDVFTQASGDMVDLHLSVLFKALDHSDKYLRIQDDKLKGDVSSVDIATRTNLDELVKVGEKLLRDPVSRVDLVTGKFKPVTEETNERALKELDGEDARLADYFDVIAGTSTGGLVTAMLTCPNEKNRPLFAAKDIKDFYLTNCPNIFPQPGCPLFSRTTKVIKALSGPKYDGKFLHNIVKDKLGETRLHQTLTNVKKKPTLDALLTDICIATSAAPTYLPAHYFKIQTDNGDVREYNLIDGGVAANNPTLVAMGEVSKEIIKGNPDFFPTKPMDYGKFLVISLGTGSRKDEKRYNAKQSAKWGMLGWLTSGGSTPLVDVFTQASGDMVDLHLSVVFEALHSDKYLRIQDDVLSGDVSSVDIATANNLNELVKVGEGLLKKQVSRVNLETGIFEPFKEETNEEALKRFAKLLSRERHRRHLRSPQGKAEAQKYEVEIKI</sequence>
<feature type="short sequence motif" description="GXSXG" evidence="4">
    <location>
        <begin position="62"/>
        <end position="66"/>
    </location>
</feature>
<feature type="domain" description="PNPLA" evidence="6">
    <location>
        <begin position="497"/>
        <end position="680"/>
    </location>
</feature>
<name>A0A2P5Y943_GOSBA</name>
<feature type="active site" description="Proton acceptor" evidence="4">
    <location>
        <position position="214"/>
    </location>
</feature>
<gene>
    <name evidence="7" type="ORF">GOBAR_AA08574</name>
</gene>
<dbReference type="PANTHER" id="PTHR32176">
    <property type="entry name" value="XYLOSE ISOMERASE"/>
    <property type="match status" value="1"/>
</dbReference>
<dbReference type="EC" id="3.1.1.-" evidence="5"/>
<feature type="short sequence motif" description="GXGXXG" evidence="4">
    <location>
        <begin position="24"/>
        <end position="29"/>
    </location>
</feature>
<evidence type="ECO:0000256" key="2">
    <source>
        <dbReference type="ARBA" id="ARBA00022963"/>
    </source>
</evidence>
<organism evidence="7 8">
    <name type="scientific">Gossypium barbadense</name>
    <name type="common">Sea Island cotton</name>
    <name type="synonym">Hibiscus barbadensis</name>
    <dbReference type="NCBI Taxonomy" id="3634"/>
    <lineage>
        <taxon>Eukaryota</taxon>
        <taxon>Viridiplantae</taxon>
        <taxon>Streptophyta</taxon>
        <taxon>Embryophyta</taxon>
        <taxon>Tracheophyta</taxon>
        <taxon>Spermatophyta</taxon>
        <taxon>Magnoliopsida</taxon>
        <taxon>eudicotyledons</taxon>
        <taxon>Gunneridae</taxon>
        <taxon>Pentapetalae</taxon>
        <taxon>rosids</taxon>
        <taxon>malvids</taxon>
        <taxon>Malvales</taxon>
        <taxon>Malvaceae</taxon>
        <taxon>Malvoideae</taxon>
        <taxon>Gossypium</taxon>
    </lineage>
</organism>
<dbReference type="PROSITE" id="PS51635">
    <property type="entry name" value="PNPLA"/>
    <property type="match status" value="2"/>
</dbReference>
<dbReference type="GO" id="GO:0016042">
    <property type="term" value="P:lipid catabolic process"/>
    <property type="evidence" value="ECO:0007669"/>
    <property type="project" value="UniProtKB-UniRule"/>
</dbReference>
<comment type="function">
    <text evidence="5">Lipolytic acyl hydrolase (LAH).</text>
</comment>
<dbReference type="EMBL" id="KZ663519">
    <property type="protein sequence ID" value="PPS12105.1"/>
    <property type="molecule type" value="Genomic_DNA"/>
</dbReference>
<evidence type="ECO:0000256" key="4">
    <source>
        <dbReference type="PROSITE-ProRule" id="PRU01161"/>
    </source>
</evidence>
<feature type="active site" description="Nucleophile" evidence="4">
    <location>
        <position position="537"/>
    </location>
</feature>
<feature type="domain" description="PNPLA" evidence="6">
    <location>
        <begin position="20"/>
        <end position="227"/>
    </location>
</feature>
<dbReference type="SUPFAM" id="SSF52151">
    <property type="entry name" value="FabD/lysophospholipase-like"/>
    <property type="match status" value="3"/>
</dbReference>
<accession>A0A2P5Y943</accession>
<evidence type="ECO:0000256" key="3">
    <source>
        <dbReference type="ARBA" id="ARBA00023098"/>
    </source>
</evidence>
<feature type="short sequence motif" description="DGA/G" evidence="4">
    <location>
        <begin position="667"/>
        <end position="669"/>
    </location>
</feature>
<dbReference type="Pfam" id="PF01734">
    <property type="entry name" value="Patatin"/>
    <property type="match status" value="2"/>
</dbReference>
<dbReference type="GO" id="GO:0047372">
    <property type="term" value="F:monoacylglycerol lipase activity"/>
    <property type="evidence" value="ECO:0007669"/>
    <property type="project" value="TreeGrafter"/>
</dbReference>
<feature type="short sequence motif" description="GXSXG" evidence="4">
    <location>
        <begin position="535"/>
        <end position="539"/>
    </location>
</feature>
<feature type="active site" description="Proton acceptor" evidence="4">
    <location>
        <position position="667"/>
    </location>
</feature>
<dbReference type="InterPro" id="IPR002641">
    <property type="entry name" value="PNPLA_dom"/>
</dbReference>
<evidence type="ECO:0000259" key="6">
    <source>
        <dbReference type="PROSITE" id="PS51635"/>
    </source>
</evidence>
<proteinExistence type="inferred from homology"/>
<dbReference type="Gene3D" id="3.40.1090.10">
    <property type="entry name" value="Cytosolic phospholipase A2 catalytic domain"/>
    <property type="match status" value="3"/>
</dbReference>
<keyword evidence="2 4" id="KW-0442">Lipid degradation</keyword>
<feature type="short sequence motif" description="DGA/G" evidence="4">
    <location>
        <begin position="214"/>
        <end position="216"/>
    </location>
</feature>
<feature type="active site" description="Nucleophile" evidence="4">
    <location>
        <position position="64"/>
    </location>
</feature>
<keyword evidence="3 4" id="KW-0443">Lipid metabolism</keyword>
<dbReference type="InterPro" id="IPR016035">
    <property type="entry name" value="Acyl_Trfase/lysoPLipase"/>
</dbReference>
<evidence type="ECO:0000256" key="1">
    <source>
        <dbReference type="ARBA" id="ARBA00010240"/>
    </source>
</evidence>
<protein>
    <recommendedName>
        <fullName evidence="5">Patatin</fullName>
        <ecNumber evidence="5">3.1.1.-</ecNumber>
    </recommendedName>
</protein>